<name>A0A0A9FEH0_ARUDO</name>
<organism evidence="2">
    <name type="scientific">Arundo donax</name>
    <name type="common">Giant reed</name>
    <name type="synonym">Donax arundinaceus</name>
    <dbReference type="NCBI Taxonomy" id="35708"/>
    <lineage>
        <taxon>Eukaryota</taxon>
        <taxon>Viridiplantae</taxon>
        <taxon>Streptophyta</taxon>
        <taxon>Embryophyta</taxon>
        <taxon>Tracheophyta</taxon>
        <taxon>Spermatophyta</taxon>
        <taxon>Magnoliopsida</taxon>
        <taxon>Liliopsida</taxon>
        <taxon>Poales</taxon>
        <taxon>Poaceae</taxon>
        <taxon>PACMAD clade</taxon>
        <taxon>Arundinoideae</taxon>
        <taxon>Arundineae</taxon>
        <taxon>Arundo</taxon>
    </lineage>
</organism>
<accession>A0A0A9FEH0</accession>
<evidence type="ECO:0000256" key="1">
    <source>
        <dbReference type="SAM" id="MobiDB-lite"/>
    </source>
</evidence>
<proteinExistence type="predicted"/>
<reference evidence="2" key="1">
    <citation type="submission" date="2014-09" db="EMBL/GenBank/DDBJ databases">
        <authorList>
            <person name="Magalhaes I.L.F."/>
            <person name="Oliveira U."/>
            <person name="Santos F.R."/>
            <person name="Vidigal T.H.D.A."/>
            <person name="Brescovit A.D."/>
            <person name="Santos A.J."/>
        </authorList>
    </citation>
    <scope>NUCLEOTIDE SEQUENCE</scope>
    <source>
        <tissue evidence="2">Shoot tissue taken approximately 20 cm above the soil surface</tissue>
    </source>
</reference>
<feature type="region of interest" description="Disordered" evidence="1">
    <location>
        <begin position="1"/>
        <end position="49"/>
    </location>
</feature>
<protein>
    <submittedName>
        <fullName evidence="2">Uncharacterized protein</fullName>
    </submittedName>
</protein>
<evidence type="ECO:0000313" key="2">
    <source>
        <dbReference type="EMBL" id="JAE06628.1"/>
    </source>
</evidence>
<reference evidence="2" key="2">
    <citation type="journal article" date="2015" name="Data Brief">
        <title>Shoot transcriptome of the giant reed, Arundo donax.</title>
        <authorList>
            <person name="Barrero R.A."/>
            <person name="Guerrero F.D."/>
            <person name="Moolhuijzen P."/>
            <person name="Goolsby J.A."/>
            <person name="Tidwell J."/>
            <person name="Bellgard S.E."/>
            <person name="Bellgard M.I."/>
        </authorList>
    </citation>
    <scope>NUCLEOTIDE SEQUENCE</scope>
    <source>
        <tissue evidence="2">Shoot tissue taken approximately 20 cm above the soil surface</tissue>
    </source>
</reference>
<feature type="compositionally biased region" description="Polar residues" evidence="1">
    <location>
        <begin position="12"/>
        <end position="32"/>
    </location>
</feature>
<dbReference type="EMBL" id="GBRH01191268">
    <property type="protein sequence ID" value="JAE06628.1"/>
    <property type="molecule type" value="Transcribed_RNA"/>
</dbReference>
<sequence length="49" mass="5253">MSSRPSLAIPSLTPSTSTRNFLPSSALRNSGDTKQRSRSILKSEMLSSA</sequence>
<dbReference type="AlphaFoldDB" id="A0A0A9FEH0"/>